<dbReference type="AlphaFoldDB" id="A0A0D2K8Q2"/>
<evidence type="ECO:0000259" key="1">
    <source>
        <dbReference type="PROSITE" id="PS50097"/>
    </source>
</evidence>
<organism evidence="2 3">
    <name type="scientific">Fonsecaea multimorphosa CBS 102226</name>
    <dbReference type="NCBI Taxonomy" id="1442371"/>
    <lineage>
        <taxon>Eukaryota</taxon>
        <taxon>Fungi</taxon>
        <taxon>Dikarya</taxon>
        <taxon>Ascomycota</taxon>
        <taxon>Pezizomycotina</taxon>
        <taxon>Eurotiomycetes</taxon>
        <taxon>Chaetothyriomycetidae</taxon>
        <taxon>Chaetothyriales</taxon>
        <taxon>Herpotrichiellaceae</taxon>
        <taxon>Fonsecaea</taxon>
    </lineage>
</organism>
<sequence length="128" mass="14511">MPENSDWLPLVYLSGAFSDLTITCATERFQVHKVVVCSQSSFFNTACSKPWAESEHPTVDLAEDNVEIVKRMIEFCYRTDYADFEVEKFTRHAEVYAIAVKYDIAKLRKKAMESSGKQTTSAGTLRPS</sequence>
<evidence type="ECO:0000313" key="2">
    <source>
        <dbReference type="EMBL" id="KIX99569.1"/>
    </source>
</evidence>
<dbReference type="Pfam" id="PF00651">
    <property type="entry name" value="BTB"/>
    <property type="match status" value="1"/>
</dbReference>
<dbReference type="PANTHER" id="PTHR47843:SF5">
    <property type="entry name" value="BTB_POZ DOMAIN PROTEIN"/>
    <property type="match status" value="1"/>
</dbReference>
<reference evidence="2 3" key="1">
    <citation type="submission" date="2015-01" db="EMBL/GenBank/DDBJ databases">
        <title>The Genome Sequence of Fonsecaea multimorphosa CBS 102226.</title>
        <authorList>
            <consortium name="The Broad Institute Genomics Platform"/>
            <person name="Cuomo C."/>
            <person name="de Hoog S."/>
            <person name="Gorbushina A."/>
            <person name="Stielow B."/>
            <person name="Teixiera M."/>
            <person name="Abouelleil A."/>
            <person name="Chapman S.B."/>
            <person name="Priest M."/>
            <person name="Young S.K."/>
            <person name="Wortman J."/>
            <person name="Nusbaum C."/>
            <person name="Birren B."/>
        </authorList>
    </citation>
    <scope>NUCLEOTIDE SEQUENCE [LARGE SCALE GENOMIC DNA]</scope>
    <source>
        <strain evidence="2 3">CBS 102226</strain>
    </source>
</reference>
<dbReference type="InterPro" id="IPR000210">
    <property type="entry name" value="BTB/POZ_dom"/>
</dbReference>
<name>A0A0D2K8Q2_9EURO</name>
<feature type="domain" description="BTB" evidence="1">
    <location>
        <begin position="18"/>
        <end position="77"/>
    </location>
</feature>
<dbReference type="PANTHER" id="PTHR47843">
    <property type="entry name" value="BTB DOMAIN-CONTAINING PROTEIN-RELATED"/>
    <property type="match status" value="1"/>
</dbReference>
<dbReference type="STRING" id="1442371.A0A0D2K8Q2"/>
<dbReference type="EMBL" id="KN848069">
    <property type="protein sequence ID" value="KIX99569.1"/>
    <property type="molecule type" value="Genomic_DNA"/>
</dbReference>
<protein>
    <recommendedName>
        <fullName evidence="1">BTB domain-containing protein</fullName>
    </recommendedName>
</protein>
<dbReference type="SUPFAM" id="SSF54695">
    <property type="entry name" value="POZ domain"/>
    <property type="match status" value="1"/>
</dbReference>
<gene>
    <name evidence="2" type="ORF">Z520_05145</name>
</gene>
<dbReference type="RefSeq" id="XP_016633692.1">
    <property type="nucleotide sequence ID" value="XM_016775649.1"/>
</dbReference>
<dbReference type="VEuPathDB" id="FungiDB:Z520_05145"/>
<keyword evidence="3" id="KW-1185">Reference proteome</keyword>
<dbReference type="OrthoDB" id="6359816at2759"/>
<dbReference type="Gene3D" id="3.30.710.10">
    <property type="entry name" value="Potassium Channel Kv1.1, Chain A"/>
    <property type="match status" value="1"/>
</dbReference>
<evidence type="ECO:0000313" key="3">
    <source>
        <dbReference type="Proteomes" id="UP000053411"/>
    </source>
</evidence>
<dbReference type="InterPro" id="IPR011333">
    <property type="entry name" value="SKP1/BTB/POZ_sf"/>
</dbReference>
<proteinExistence type="predicted"/>
<dbReference type="SMART" id="SM00225">
    <property type="entry name" value="BTB"/>
    <property type="match status" value="1"/>
</dbReference>
<accession>A0A0D2K8Q2</accession>
<dbReference type="GeneID" id="27710891"/>
<dbReference type="Proteomes" id="UP000053411">
    <property type="component" value="Unassembled WGS sequence"/>
</dbReference>
<dbReference type="CDD" id="cd18186">
    <property type="entry name" value="BTB_POZ_ZBTB_KLHL-like"/>
    <property type="match status" value="1"/>
</dbReference>
<dbReference type="PROSITE" id="PS50097">
    <property type="entry name" value="BTB"/>
    <property type="match status" value="1"/>
</dbReference>